<evidence type="ECO:0000313" key="2">
    <source>
        <dbReference type="EMBL" id="KAF6037421.1"/>
    </source>
</evidence>
<proteinExistence type="predicted"/>
<reference evidence="2" key="1">
    <citation type="submission" date="2020-06" db="EMBL/GenBank/DDBJ databases">
        <title>Draft genome of Bugula neritina, a colonial animal packing powerful symbionts and potential medicines.</title>
        <authorList>
            <person name="Rayko M."/>
        </authorList>
    </citation>
    <scope>NUCLEOTIDE SEQUENCE [LARGE SCALE GENOMIC DNA]</scope>
    <source>
        <strain evidence="2">Kwan_BN1</strain>
    </source>
</reference>
<organism evidence="2 3">
    <name type="scientific">Bugula neritina</name>
    <name type="common">Brown bryozoan</name>
    <name type="synonym">Sertularia neritina</name>
    <dbReference type="NCBI Taxonomy" id="10212"/>
    <lineage>
        <taxon>Eukaryota</taxon>
        <taxon>Metazoa</taxon>
        <taxon>Spiralia</taxon>
        <taxon>Lophotrochozoa</taxon>
        <taxon>Bryozoa</taxon>
        <taxon>Gymnolaemata</taxon>
        <taxon>Cheilostomatida</taxon>
        <taxon>Flustrina</taxon>
        <taxon>Buguloidea</taxon>
        <taxon>Bugulidae</taxon>
        <taxon>Bugula</taxon>
    </lineage>
</organism>
<sequence length="590" mass="66133">MGEQTISCCDEQRQPFHANVQAKYVTILPPRAESLVEARIVRPWNRQHAFLESKTYTDGVVIASALYHPQQQPKIYVRMLNHTTEPVTIPPGKVLTRCCTVESIESPQSEGATPDAFEQEVKKWCQHLPALEKQAATQMLRRHQEVFSAHKYDLGRTDLTALLNKGQRFHSTATQTDIVLGITTVQAAQFPIFHSKKTEPQEWSEWLKPPMTHRHMSLVPNDMNDQRAEVAAEVTHAAVKAVPQINVEIDAIRQAQETDAVIGPVYRAFQKGVKPNVDQVGGETKALLRWWEELSLLGGRLMIKMRHRREGHKVTVLPRALRNGKYSVQHEGRIKAYVESTESRQKDRALAATPPVSSDTSPPTVTETPPPTKPSQDSVTNGFFTEEEDDVEMLSVTPPLPEDPAIARPTGALPDAEPDVDVDNRADVEPETDRLPPTSSMKELAKEESVDVNQEDDDHPQEGDSAAIEELETCGEEIYSADHGFRSSRQRRKPVRFGDYHLDRVHSWSKSNYTNRVVPKKSETQTILHADWFSNYHEEFPALVEAANPIKGLKKGPIPGRNSISGGDGVVNNILRAIEQYTLLQVDGPE</sequence>
<dbReference type="EMBL" id="VXIV02000572">
    <property type="protein sequence ID" value="KAF6037421.1"/>
    <property type="molecule type" value="Genomic_DNA"/>
</dbReference>
<protein>
    <submittedName>
        <fullName evidence="2">Uncharacterized protein</fullName>
    </submittedName>
</protein>
<feature type="compositionally biased region" description="Basic and acidic residues" evidence="1">
    <location>
        <begin position="422"/>
        <end position="434"/>
    </location>
</feature>
<name>A0A7J7KHP1_BUGNE</name>
<feature type="compositionally biased region" description="Low complexity" evidence="1">
    <location>
        <begin position="353"/>
        <end position="367"/>
    </location>
</feature>
<evidence type="ECO:0000256" key="1">
    <source>
        <dbReference type="SAM" id="MobiDB-lite"/>
    </source>
</evidence>
<keyword evidence="3" id="KW-1185">Reference proteome</keyword>
<evidence type="ECO:0000313" key="3">
    <source>
        <dbReference type="Proteomes" id="UP000593567"/>
    </source>
</evidence>
<dbReference type="Proteomes" id="UP000593567">
    <property type="component" value="Unassembled WGS sequence"/>
</dbReference>
<comment type="caution">
    <text evidence="2">The sequence shown here is derived from an EMBL/GenBank/DDBJ whole genome shotgun (WGS) entry which is preliminary data.</text>
</comment>
<gene>
    <name evidence="2" type="ORF">EB796_004272</name>
</gene>
<feature type="compositionally biased region" description="Basic and acidic residues" evidence="1">
    <location>
        <begin position="339"/>
        <end position="349"/>
    </location>
</feature>
<feature type="region of interest" description="Disordered" evidence="1">
    <location>
        <begin position="339"/>
        <end position="463"/>
    </location>
</feature>
<accession>A0A7J7KHP1</accession>
<dbReference type="AlphaFoldDB" id="A0A7J7KHP1"/>